<reference evidence="7" key="2">
    <citation type="submission" date="2018-11" db="EMBL/GenBank/DDBJ databases">
        <title>Trombidioid mite genomics.</title>
        <authorList>
            <person name="Dong X."/>
        </authorList>
    </citation>
    <scope>NUCLEOTIDE SEQUENCE</scope>
    <source>
        <strain evidence="7">UoL-WK</strain>
    </source>
</reference>
<dbReference type="EMBL" id="NCKU01001725">
    <property type="protein sequence ID" value="RWS11394.1"/>
    <property type="molecule type" value="Genomic_DNA"/>
</dbReference>
<accession>A0A3S3PK81</accession>
<feature type="domain" description="Glycosyl transferase CAP10" evidence="4">
    <location>
        <begin position="234"/>
        <end position="492"/>
    </location>
</feature>
<dbReference type="AlphaFoldDB" id="A0A3S3PK81"/>
<name>A0A3S3PK81_9ACAR</name>
<evidence type="ECO:0000313" key="6">
    <source>
        <dbReference type="EMBL" id="RWS11393.1"/>
    </source>
</evidence>
<comment type="function">
    <text evidence="2">Protein O-glucosyltransferase. Catalyzes the reaction that attaches glucose through an O-glycosidic linkage to a conserved serine residue found in the consensus sequence C-X-S-X-[PA]-C in epidermal growth factor-like repeats. Regulates Notch signaling by glucosylating Notch in the ER, glucosylation is required for the correct folding and cleavage of Notch.</text>
</comment>
<dbReference type="InterPro" id="IPR051091">
    <property type="entry name" value="O-Glucosyltr/Glycosyltrsf_90"/>
</dbReference>
<dbReference type="GO" id="GO:0046527">
    <property type="term" value="F:glucosyltransferase activity"/>
    <property type="evidence" value="ECO:0007669"/>
    <property type="project" value="TreeGrafter"/>
</dbReference>
<protein>
    <submittedName>
        <fullName evidence="7">KDEL motif-containing protein 1-like protein</fullName>
    </submittedName>
</protein>
<dbReference type="EMBL" id="NCKU01001726">
    <property type="protein sequence ID" value="RWS11393.1"/>
    <property type="molecule type" value="Genomic_DNA"/>
</dbReference>
<evidence type="ECO:0000313" key="5">
    <source>
        <dbReference type="EMBL" id="RWS09674.1"/>
    </source>
</evidence>
<evidence type="ECO:0000256" key="2">
    <source>
        <dbReference type="ARBA" id="ARBA00045690"/>
    </source>
</evidence>
<reference evidence="7 8" key="1">
    <citation type="journal article" date="2018" name="Gigascience">
        <title>Genomes of trombidid mites reveal novel predicted allergens and laterally-transferred genes associated with secondary metabolism.</title>
        <authorList>
            <person name="Dong X."/>
            <person name="Chaisiri K."/>
            <person name="Xia D."/>
            <person name="Armstrong S.D."/>
            <person name="Fang Y."/>
            <person name="Donnelly M.J."/>
            <person name="Kadowaki T."/>
            <person name="McGarry J.W."/>
            <person name="Darby A.C."/>
            <person name="Makepeace B.L."/>
        </authorList>
    </citation>
    <scope>NUCLEOTIDE SEQUENCE [LARGE SCALE GENOMIC DNA]</scope>
    <source>
        <strain evidence="7">UoL-WK</strain>
    </source>
</reference>
<dbReference type="SMART" id="SM00672">
    <property type="entry name" value="CAP10"/>
    <property type="match status" value="1"/>
</dbReference>
<comment type="caution">
    <text evidence="7">The sequence shown here is derived from an EMBL/GenBank/DDBJ whole genome shotgun (WGS) entry which is preliminary data.</text>
</comment>
<keyword evidence="3" id="KW-0732">Signal</keyword>
<comment type="subcellular location">
    <subcellularLocation>
        <location evidence="1">Endoplasmic reticulum lumen</location>
    </subcellularLocation>
</comment>
<gene>
    <name evidence="6" type="ORF">B4U79_00771</name>
    <name evidence="5" type="ORF">B4U79_03371</name>
    <name evidence="7" type="ORF">B4U79_08005</name>
</gene>
<dbReference type="InterPro" id="IPR006598">
    <property type="entry name" value="CAP10"/>
</dbReference>
<evidence type="ECO:0000313" key="7">
    <source>
        <dbReference type="EMBL" id="RWS11394.1"/>
    </source>
</evidence>
<dbReference type="OrthoDB" id="541052at2759"/>
<dbReference type="STRING" id="1965070.A0A3S3PK81"/>
<dbReference type="GO" id="GO:0005788">
    <property type="term" value="C:endoplasmic reticulum lumen"/>
    <property type="evidence" value="ECO:0007669"/>
    <property type="project" value="UniProtKB-SubCell"/>
</dbReference>
<feature type="signal peptide" evidence="3">
    <location>
        <begin position="1"/>
        <end position="21"/>
    </location>
</feature>
<dbReference type="PANTHER" id="PTHR12203:SF122">
    <property type="entry name" value="GLYCOSYL TRANSFERASE CAP10 DOMAIN-CONTAINING PROTEIN"/>
    <property type="match status" value="1"/>
</dbReference>
<dbReference type="PANTHER" id="PTHR12203">
    <property type="entry name" value="KDEL LYS-ASP-GLU-LEU CONTAINING - RELATED"/>
    <property type="match status" value="1"/>
</dbReference>
<keyword evidence="8" id="KW-1185">Reference proteome</keyword>
<proteinExistence type="predicted"/>
<evidence type="ECO:0000259" key="4">
    <source>
        <dbReference type="SMART" id="SM00672"/>
    </source>
</evidence>
<feature type="chain" id="PRO_5033399012" evidence="3">
    <location>
        <begin position="22"/>
        <end position="523"/>
    </location>
</feature>
<evidence type="ECO:0000256" key="1">
    <source>
        <dbReference type="ARBA" id="ARBA00004319"/>
    </source>
</evidence>
<evidence type="ECO:0000313" key="8">
    <source>
        <dbReference type="Proteomes" id="UP000285301"/>
    </source>
</evidence>
<sequence length="523" mass="61150">MQTNYFYRIYLLLVIFVNAGATVDSNEQSNVGVKVFGPGWDNPQLIFPSRYFFVQHFSDKRVVRVEIEGKVGENVAANRKDCRIWTQVFNETNFDFDMIIVRYKLMSDRCSNGVIIKLFDANNELLMKKETSTAIYAEECVCHNLRWNELMNCDQNSEIYNQLFADLRTFNNSKFNFENSLEEMKRRYAPYTKSYSFCHYAIVNNEIYRKCYGEYVGFAQFMDDMLISLASKTRLPNTQLIVNLGDWPLSDTRRGSIAMPVFSWCGSDETFDIVLPTYEITESVLNMQGRVSLDILSIFGRQNGLPFNKKTSKLFWRGRDSNRLRLKLVDLSKKHPKLIDAALTNFFFFRDEIEKYGPSVSYTSFTDFFNYKYQINVDGTVAAYRMPMLMAGTSLLLKPVSKYYEHFYHLLRKNVHYILVDQELDELLPILRHLIRGKQYSAKKDELPASDEEQAAIVHNMRKFVLKYLLPSHIYCYYHKAIVEYSSLLKDGEIKVSKEMQLVYTAKSKKCNCNKNDANKDEL</sequence>
<evidence type="ECO:0000256" key="3">
    <source>
        <dbReference type="SAM" id="SignalP"/>
    </source>
</evidence>
<dbReference type="Pfam" id="PF05686">
    <property type="entry name" value="Glyco_transf_90"/>
    <property type="match status" value="1"/>
</dbReference>
<dbReference type="EMBL" id="NCKU01002391">
    <property type="protein sequence ID" value="RWS09674.1"/>
    <property type="molecule type" value="Genomic_DNA"/>
</dbReference>
<organism evidence="7 8">
    <name type="scientific">Dinothrombium tinctorium</name>
    <dbReference type="NCBI Taxonomy" id="1965070"/>
    <lineage>
        <taxon>Eukaryota</taxon>
        <taxon>Metazoa</taxon>
        <taxon>Ecdysozoa</taxon>
        <taxon>Arthropoda</taxon>
        <taxon>Chelicerata</taxon>
        <taxon>Arachnida</taxon>
        <taxon>Acari</taxon>
        <taxon>Acariformes</taxon>
        <taxon>Trombidiformes</taxon>
        <taxon>Prostigmata</taxon>
        <taxon>Anystina</taxon>
        <taxon>Parasitengona</taxon>
        <taxon>Trombidioidea</taxon>
        <taxon>Trombidiidae</taxon>
        <taxon>Dinothrombium</taxon>
    </lineage>
</organism>
<dbReference type="Proteomes" id="UP000285301">
    <property type="component" value="Unassembled WGS sequence"/>
</dbReference>